<proteinExistence type="predicted"/>
<accession>A0A1H9XUM4</accession>
<dbReference type="InterPro" id="IPR025510">
    <property type="entry name" value="DUF4397"/>
</dbReference>
<evidence type="ECO:0000256" key="1">
    <source>
        <dbReference type="SAM" id="SignalP"/>
    </source>
</evidence>
<sequence>MKASRNPAVRAVLAAAGVLAATGAATLPAQAASTATVTVVHGIPNTPVDVYVDGKRAISDFTFKTVTDPISLPAGSHDIQVRPAGAASGSKPILELSPDLPAGANATVVAYLNASGKPALKPFVNPTTAVPGGMGRLVVRHTAAAPAVDVLAGGKPVITKLTNPNEKMLMVPAGTVSASVAATGTTKPVIGPVDLPIESGRTLVVYAIGSLEGGSLTAVTQSYASGGGAAPSSVNAGTGGQAADGGPGAALLVLAGVAGAALVVGGSRRLATAPAKR</sequence>
<dbReference type="OrthoDB" id="5800709at2"/>
<reference evidence="4" key="1">
    <citation type="submission" date="2016-10" db="EMBL/GenBank/DDBJ databases">
        <authorList>
            <person name="Varghese N."/>
            <person name="Submissions S."/>
        </authorList>
    </citation>
    <scope>NUCLEOTIDE SEQUENCE [LARGE SCALE GENOMIC DNA]</scope>
    <source>
        <strain evidence="4">CGMCC 1.6963</strain>
    </source>
</reference>
<dbReference type="Proteomes" id="UP000199019">
    <property type="component" value="Unassembled WGS sequence"/>
</dbReference>
<evidence type="ECO:0000259" key="2">
    <source>
        <dbReference type="Pfam" id="PF14344"/>
    </source>
</evidence>
<dbReference type="EMBL" id="FOHB01000012">
    <property type="protein sequence ID" value="SES49393.1"/>
    <property type="molecule type" value="Genomic_DNA"/>
</dbReference>
<gene>
    <name evidence="3" type="ORF">SAMN05216199_0355</name>
</gene>
<protein>
    <recommendedName>
        <fullName evidence="2">DUF4397 domain-containing protein</fullName>
    </recommendedName>
</protein>
<evidence type="ECO:0000313" key="4">
    <source>
        <dbReference type="Proteomes" id="UP000199019"/>
    </source>
</evidence>
<organism evidence="3 4">
    <name type="scientific">Pedococcus cremeus</name>
    <dbReference type="NCBI Taxonomy" id="587636"/>
    <lineage>
        <taxon>Bacteria</taxon>
        <taxon>Bacillati</taxon>
        <taxon>Actinomycetota</taxon>
        <taxon>Actinomycetes</taxon>
        <taxon>Micrococcales</taxon>
        <taxon>Intrasporangiaceae</taxon>
        <taxon>Pedococcus</taxon>
    </lineage>
</organism>
<dbReference type="Pfam" id="PF14344">
    <property type="entry name" value="DUF4397"/>
    <property type="match status" value="1"/>
</dbReference>
<feature type="chain" id="PRO_5011560081" description="DUF4397 domain-containing protein" evidence="1">
    <location>
        <begin position="32"/>
        <end position="277"/>
    </location>
</feature>
<dbReference type="STRING" id="587636.SAMN05216199_0355"/>
<dbReference type="AlphaFoldDB" id="A0A1H9XUM4"/>
<feature type="signal peptide" evidence="1">
    <location>
        <begin position="1"/>
        <end position="31"/>
    </location>
</feature>
<name>A0A1H9XUM4_9MICO</name>
<feature type="domain" description="DUF4397" evidence="2">
    <location>
        <begin position="35"/>
        <end position="150"/>
    </location>
</feature>
<dbReference type="RefSeq" id="WP_091762939.1">
    <property type="nucleotide sequence ID" value="NZ_FOHB01000012.1"/>
</dbReference>
<keyword evidence="1" id="KW-0732">Signal</keyword>
<evidence type="ECO:0000313" key="3">
    <source>
        <dbReference type="EMBL" id="SES49393.1"/>
    </source>
</evidence>
<keyword evidence="4" id="KW-1185">Reference proteome</keyword>